<dbReference type="InterPro" id="IPR001623">
    <property type="entry name" value="DnaJ_domain"/>
</dbReference>
<dbReference type="CDD" id="cd06257">
    <property type="entry name" value="DnaJ"/>
    <property type="match status" value="1"/>
</dbReference>
<accession>A0A7J6DNH6</accession>
<feature type="compositionally biased region" description="Low complexity" evidence="1">
    <location>
        <begin position="150"/>
        <end position="177"/>
    </location>
</feature>
<dbReference type="SMART" id="SM00271">
    <property type="entry name" value="DnaJ"/>
    <property type="match status" value="1"/>
</dbReference>
<protein>
    <recommendedName>
        <fullName evidence="2">J domain-containing protein</fullName>
    </recommendedName>
</protein>
<organism evidence="3 4">
    <name type="scientific">Cannabis sativa</name>
    <name type="common">Hemp</name>
    <name type="synonym">Marijuana</name>
    <dbReference type="NCBI Taxonomy" id="3483"/>
    <lineage>
        <taxon>Eukaryota</taxon>
        <taxon>Viridiplantae</taxon>
        <taxon>Streptophyta</taxon>
        <taxon>Embryophyta</taxon>
        <taxon>Tracheophyta</taxon>
        <taxon>Spermatophyta</taxon>
        <taxon>Magnoliopsida</taxon>
        <taxon>eudicotyledons</taxon>
        <taxon>Gunneridae</taxon>
        <taxon>Pentapetalae</taxon>
        <taxon>rosids</taxon>
        <taxon>fabids</taxon>
        <taxon>Rosales</taxon>
        <taxon>Cannabaceae</taxon>
        <taxon>Cannabis</taxon>
    </lineage>
</organism>
<sequence length="177" mass="19604">MDVYEDHYEILGLPSGKNGAKITLKEITKAYKAKALLLHPDKNPFDSKAKAKFQRLKSSYDVLKDDNTRKLFDKKLSNIIAKRRKMESDFARVTTVLAVVGISAVMSSTCVNRSRKTAKAAAEAADFHVLKKESERANDTNKKDKSNQYSFSDSDSTDISSSSSPSWSSFSSDSSSC</sequence>
<dbReference type="Gene3D" id="1.10.287.110">
    <property type="entry name" value="DnaJ domain"/>
    <property type="match status" value="1"/>
</dbReference>
<dbReference type="PANTHER" id="PTHR45098">
    <property type="entry name" value="DNAJ DOMAIN CONTAINING PROTEIN, EXPRESSED"/>
    <property type="match status" value="1"/>
</dbReference>
<dbReference type="PANTHER" id="PTHR45098:SF1">
    <property type="entry name" value="DNAJ DOMAIN CONTAINING PROTEIN, EXPRESSED"/>
    <property type="match status" value="1"/>
</dbReference>
<evidence type="ECO:0000259" key="2">
    <source>
        <dbReference type="PROSITE" id="PS50076"/>
    </source>
</evidence>
<feature type="compositionally biased region" description="Basic and acidic residues" evidence="1">
    <location>
        <begin position="131"/>
        <end position="146"/>
    </location>
</feature>
<comment type="caution">
    <text evidence="3">The sequence shown here is derived from an EMBL/GenBank/DDBJ whole genome shotgun (WGS) entry which is preliminary data.</text>
</comment>
<dbReference type="InterPro" id="IPR018253">
    <property type="entry name" value="DnaJ_domain_CS"/>
</dbReference>
<reference evidence="3 4" key="1">
    <citation type="journal article" date="2020" name="bioRxiv">
        <title>Sequence and annotation of 42 cannabis genomes reveals extensive copy number variation in cannabinoid synthesis and pathogen resistance genes.</title>
        <authorList>
            <person name="Mckernan K.J."/>
            <person name="Helbert Y."/>
            <person name="Kane L.T."/>
            <person name="Ebling H."/>
            <person name="Zhang L."/>
            <person name="Liu B."/>
            <person name="Eaton Z."/>
            <person name="Mclaughlin S."/>
            <person name="Kingan S."/>
            <person name="Baybayan P."/>
            <person name="Concepcion G."/>
            <person name="Jordan M."/>
            <person name="Riva A."/>
            <person name="Barbazuk W."/>
            <person name="Harkins T."/>
        </authorList>
    </citation>
    <scope>NUCLEOTIDE SEQUENCE [LARGE SCALE GENOMIC DNA]</scope>
    <source>
        <strain evidence="4">cv. Jamaican Lion 4</strain>
        <tissue evidence="3">Leaf</tissue>
    </source>
</reference>
<evidence type="ECO:0000313" key="4">
    <source>
        <dbReference type="Proteomes" id="UP000583929"/>
    </source>
</evidence>
<feature type="domain" description="J" evidence="2">
    <location>
        <begin position="6"/>
        <end position="76"/>
    </location>
</feature>
<gene>
    <name evidence="3" type="ORF">G4B88_024281</name>
</gene>
<dbReference type="PROSITE" id="PS50076">
    <property type="entry name" value="DNAJ_2"/>
    <property type="match status" value="1"/>
</dbReference>
<dbReference type="InterPro" id="IPR036869">
    <property type="entry name" value="J_dom_sf"/>
</dbReference>
<dbReference type="PRINTS" id="PR00625">
    <property type="entry name" value="JDOMAIN"/>
</dbReference>
<dbReference type="Pfam" id="PF00226">
    <property type="entry name" value="DnaJ"/>
    <property type="match status" value="1"/>
</dbReference>
<evidence type="ECO:0000256" key="1">
    <source>
        <dbReference type="SAM" id="MobiDB-lite"/>
    </source>
</evidence>
<dbReference type="Proteomes" id="UP000583929">
    <property type="component" value="Unassembled WGS sequence"/>
</dbReference>
<dbReference type="EMBL" id="JAATIQ010000790">
    <property type="protein sequence ID" value="KAF4347643.1"/>
    <property type="molecule type" value="Genomic_DNA"/>
</dbReference>
<dbReference type="AlphaFoldDB" id="A0A7J6DNH6"/>
<name>A0A7J6DNH6_CANSA</name>
<evidence type="ECO:0000313" key="3">
    <source>
        <dbReference type="EMBL" id="KAF4347643.1"/>
    </source>
</evidence>
<proteinExistence type="predicted"/>
<feature type="region of interest" description="Disordered" evidence="1">
    <location>
        <begin position="131"/>
        <end position="177"/>
    </location>
</feature>
<dbReference type="PROSITE" id="PS00636">
    <property type="entry name" value="DNAJ_1"/>
    <property type="match status" value="1"/>
</dbReference>
<keyword evidence="4" id="KW-1185">Reference proteome</keyword>
<dbReference type="SUPFAM" id="SSF46565">
    <property type="entry name" value="Chaperone J-domain"/>
    <property type="match status" value="1"/>
</dbReference>